<organism evidence="2 3">
    <name type="scientific">Nocardia tenerifensis</name>
    <dbReference type="NCBI Taxonomy" id="228006"/>
    <lineage>
        <taxon>Bacteria</taxon>
        <taxon>Bacillati</taxon>
        <taxon>Actinomycetota</taxon>
        <taxon>Actinomycetes</taxon>
        <taxon>Mycobacteriales</taxon>
        <taxon>Nocardiaceae</taxon>
        <taxon>Nocardia</taxon>
    </lineage>
</organism>
<sequence>MPKIFSAALLTASAVGSLLLLPAAPAYAQSEACGRAIDAINAAIDASPNGTLEKNTAKALNRTLLSIDATGAEKDVIAAYANALVDENITDLDPATDELNRVCGG</sequence>
<keyword evidence="3" id="KW-1185">Reference proteome</keyword>
<accession>A0A318K3I8</accession>
<dbReference type="RefSeq" id="WP_040737306.1">
    <property type="nucleotide sequence ID" value="NZ_QJKF01000005.1"/>
</dbReference>
<dbReference type="EMBL" id="QJKF01000005">
    <property type="protein sequence ID" value="PXX63976.1"/>
    <property type="molecule type" value="Genomic_DNA"/>
</dbReference>
<dbReference type="AlphaFoldDB" id="A0A318K3I8"/>
<protein>
    <submittedName>
        <fullName evidence="2">Uncharacterized protein</fullName>
    </submittedName>
</protein>
<feature type="signal peptide" evidence="1">
    <location>
        <begin position="1"/>
        <end position="28"/>
    </location>
</feature>
<feature type="chain" id="PRO_5016388670" evidence="1">
    <location>
        <begin position="29"/>
        <end position="105"/>
    </location>
</feature>
<comment type="caution">
    <text evidence="2">The sequence shown here is derived from an EMBL/GenBank/DDBJ whole genome shotgun (WGS) entry which is preliminary data.</text>
</comment>
<evidence type="ECO:0000256" key="1">
    <source>
        <dbReference type="SAM" id="SignalP"/>
    </source>
</evidence>
<dbReference type="OrthoDB" id="4557381at2"/>
<keyword evidence="1" id="KW-0732">Signal</keyword>
<proteinExistence type="predicted"/>
<evidence type="ECO:0000313" key="3">
    <source>
        <dbReference type="Proteomes" id="UP000247569"/>
    </source>
</evidence>
<gene>
    <name evidence="2" type="ORF">DFR70_105158</name>
</gene>
<name>A0A318K3I8_9NOCA</name>
<evidence type="ECO:0000313" key="2">
    <source>
        <dbReference type="EMBL" id="PXX63976.1"/>
    </source>
</evidence>
<reference evidence="2 3" key="1">
    <citation type="submission" date="2018-05" db="EMBL/GenBank/DDBJ databases">
        <title>Genomic Encyclopedia of Type Strains, Phase IV (KMG-IV): sequencing the most valuable type-strain genomes for metagenomic binning, comparative biology and taxonomic classification.</title>
        <authorList>
            <person name="Goeker M."/>
        </authorList>
    </citation>
    <scope>NUCLEOTIDE SEQUENCE [LARGE SCALE GENOMIC DNA]</scope>
    <source>
        <strain evidence="2 3">DSM 44704</strain>
    </source>
</reference>
<dbReference type="Proteomes" id="UP000247569">
    <property type="component" value="Unassembled WGS sequence"/>
</dbReference>